<dbReference type="InterPro" id="IPR015720">
    <property type="entry name" value="Emp24-like"/>
</dbReference>
<evidence type="ECO:0000313" key="12">
    <source>
        <dbReference type="EMBL" id="CCI39398.1"/>
    </source>
</evidence>
<gene>
    <name evidence="12" type="ORF">BN9_001810</name>
</gene>
<dbReference type="Pfam" id="PF01105">
    <property type="entry name" value="EMP24_GP25L"/>
    <property type="match status" value="1"/>
</dbReference>
<feature type="domain" description="GOLD" evidence="11">
    <location>
        <begin position="33"/>
        <end position="136"/>
    </location>
</feature>
<proteinExistence type="inferred from homology"/>
<dbReference type="SMART" id="SM01190">
    <property type="entry name" value="EMP24_GP25L"/>
    <property type="match status" value="1"/>
</dbReference>
<name>A0A024FYQ3_9STRA</name>
<evidence type="ECO:0000256" key="10">
    <source>
        <dbReference type="SAM" id="SignalP"/>
    </source>
</evidence>
<reference evidence="12 13" key="1">
    <citation type="submission" date="2012-05" db="EMBL/GenBank/DDBJ databases">
        <title>Recombination and specialization in a pathogen metapopulation.</title>
        <authorList>
            <person name="Gardiner A."/>
            <person name="Kemen E."/>
            <person name="Schultz-Larsen T."/>
            <person name="MacLean D."/>
            <person name="Van Oosterhout C."/>
            <person name="Jones J.D.G."/>
        </authorList>
    </citation>
    <scope>NUCLEOTIDE SEQUENCE [LARGE SCALE GENOMIC DNA]</scope>
    <source>
        <strain evidence="12 13">Ac Nc2</strain>
    </source>
</reference>
<dbReference type="STRING" id="65357.A0A024FYQ3"/>
<evidence type="ECO:0000259" key="11">
    <source>
        <dbReference type="PROSITE" id="PS50866"/>
    </source>
</evidence>
<protein>
    <recommendedName>
        <fullName evidence="11">GOLD domain-containing protein</fullName>
    </recommendedName>
</protein>
<comment type="similarity">
    <text evidence="2 8">Belongs to the EMP24/GP25L family.</text>
</comment>
<evidence type="ECO:0000256" key="6">
    <source>
        <dbReference type="ARBA" id="ARBA00023136"/>
    </source>
</evidence>
<dbReference type="EMBL" id="CAIX01000001">
    <property type="protein sequence ID" value="CCI39398.1"/>
    <property type="molecule type" value="Genomic_DNA"/>
</dbReference>
<dbReference type="AlphaFoldDB" id="A0A024FYQ3"/>
<dbReference type="InParanoid" id="A0A024FYQ3"/>
<sequence length="238" mass="28001">MFSQTPMYARIALVLVNLHIAQSLMIEIDKHAQKCFFEYVRQKRTAYLTVGVVKSDDKADIRLKAYGPFTEEPSADEERNLFFDHMVVTPENQNDNNLQQSGFNYDSEHRGGWYKYCLDNSHSGYNGKVVDFKTEYSLTNVDDFGEEDEWEKVVRRKHLDNAVNSMVNIETFLTKIMNEQGTYKLRDIRHQQTCESNNSRLVWYTVVEIILLAVIYGWQAFLINKWFENRGLVLRQWA</sequence>
<keyword evidence="4 10" id="KW-0732">Signal</keyword>
<feature type="chain" id="PRO_5001529186" description="GOLD domain-containing protein" evidence="10">
    <location>
        <begin position="24"/>
        <end position="238"/>
    </location>
</feature>
<evidence type="ECO:0000256" key="7">
    <source>
        <dbReference type="ARBA" id="ARBA00037847"/>
    </source>
</evidence>
<accession>A0A024FYQ3</accession>
<evidence type="ECO:0000256" key="9">
    <source>
        <dbReference type="SAM" id="Phobius"/>
    </source>
</evidence>
<keyword evidence="5 9" id="KW-1133">Transmembrane helix</keyword>
<keyword evidence="13" id="KW-1185">Reference proteome</keyword>
<dbReference type="InterPro" id="IPR009038">
    <property type="entry name" value="GOLD_dom"/>
</dbReference>
<keyword evidence="6 9" id="KW-0472">Membrane</keyword>
<evidence type="ECO:0000256" key="8">
    <source>
        <dbReference type="RuleBase" id="RU003827"/>
    </source>
</evidence>
<evidence type="ECO:0000313" key="13">
    <source>
        <dbReference type="Proteomes" id="UP000053237"/>
    </source>
</evidence>
<dbReference type="Proteomes" id="UP000053237">
    <property type="component" value="Unassembled WGS sequence"/>
</dbReference>
<evidence type="ECO:0000256" key="3">
    <source>
        <dbReference type="ARBA" id="ARBA00022692"/>
    </source>
</evidence>
<evidence type="ECO:0000256" key="4">
    <source>
        <dbReference type="ARBA" id="ARBA00022729"/>
    </source>
</evidence>
<dbReference type="PANTHER" id="PTHR22811">
    <property type="entry name" value="TRANSMEMBRANE EMP24 DOMAIN-CONTAINING PROTEIN"/>
    <property type="match status" value="1"/>
</dbReference>
<comment type="caution">
    <text evidence="12">The sequence shown here is derived from an EMBL/GenBank/DDBJ whole genome shotgun (WGS) entry which is preliminary data.</text>
</comment>
<evidence type="ECO:0000256" key="1">
    <source>
        <dbReference type="ARBA" id="ARBA00004479"/>
    </source>
</evidence>
<dbReference type="PROSITE" id="PS50866">
    <property type="entry name" value="GOLD"/>
    <property type="match status" value="1"/>
</dbReference>
<dbReference type="OrthoDB" id="1929172at2759"/>
<organism evidence="12 13">
    <name type="scientific">Albugo candida</name>
    <dbReference type="NCBI Taxonomy" id="65357"/>
    <lineage>
        <taxon>Eukaryota</taxon>
        <taxon>Sar</taxon>
        <taxon>Stramenopiles</taxon>
        <taxon>Oomycota</taxon>
        <taxon>Peronosporomycetes</taxon>
        <taxon>Albuginales</taxon>
        <taxon>Albuginaceae</taxon>
        <taxon>Albugo</taxon>
    </lineage>
</organism>
<comment type="subcellular location">
    <subcellularLocation>
        <location evidence="7">Endomembrane system</location>
        <topology evidence="7">Single-pass membrane protein</topology>
    </subcellularLocation>
    <subcellularLocation>
        <location evidence="1 8">Membrane</location>
        <topology evidence="1 8">Single-pass type I membrane protein</topology>
    </subcellularLocation>
</comment>
<dbReference type="SUPFAM" id="SSF101576">
    <property type="entry name" value="Supernatant protein factor (SPF), C-terminal domain"/>
    <property type="match status" value="1"/>
</dbReference>
<keyword evidence="3 8" id="KW-0812">Transmembrane</keyword>
<feature type="signal peptide" evidence="10">
    <location>
        <begin position="1"/>
        <end position="23"/>
    </location>
</feature>
<feature type="transmembrane region" description="Helical" evidence="9">
    <location>
        <begin position="201"/>
        <end position="223"/>
    </location>
</feature>
<evidence type="ECO:0000256" key="5">
    <source>
        <dbReference type="ARBA" id="ARBA00022989"/>
    </source>
</evidence>
<dbReference type="GO" id="GO:0016020">
    <property type="term" value="C:membrane"/>
    <property type="evidence" value="ECO:0007669"/>
    <property type="project" value="UniProtKB-SubCell"/>
</dbReference>
<evidence type="ECO:0000256" key="2">
    <source>
        <dbReference type="ARBA" id="ARBA00007104"/>
    </source>
</evidence>
<dbReference type="InterPro" id="IPR036598">
    <property type="entry name" value="GOLD_dom_sf"/>
</dbReference>
<dbReference type="GO" id="GO:0012505">
    <property type="term" value="C:endomembrane system"/>
    <property type="evidence" value="ECO:0007669"/>
    <property type="project" value="UniProtKB-SubCell"/>
</dbReference>